<dbReference type="RefSeq" id="WP_144590111.1">
    <property type="nucleotide sequence ID" value="NZ_VJWX01000192.1"/>
</dbReference>
<evidence type="ECO:0000256" key="1">
    <source>
        <dbReference type="ARBA" id="ARBA00004651"/>
    </source>
</evidence>
<feature type="transmembrane region" description="Helical" evidence="7">
    <location>
        <begin position="7"/>
        <end position="28"/>
    </location>
</feature>
<dbReference type="PANTHER" id="PTHR30151">
    <property type="entry name" value="ALKANE SULFONATE ABC TRANSPORTER-RELATED, MEMBRANE SUBUNIT"/>
    <property type="match status" value="1"/>
</dbReference>
<dbReference type="EMBL" id="VJWX01000192">
    <property type="protein sequence ID" value="TVT47104.1"/>
    <property type="molecule type" value="Genomic_DNA"/>
</dbReference>
<reference evidence="9 10" key="1">
    <citation type="submission" date="2019-07" db="EMBL/GenBank/DDBJ databases">
        <authorList>
            <person name="Duangmal K."/>
            <person name="Teo W.F.A."/>
        </authorList>
    </citation>
    <scope>NUCLEOTIDE SEQUENCE [LARGE SCALE GENOMIC DNA]</scope>
    <source>
        <strain evidence="9 10">TBRC 6029</strain>
    </source>
</reference>
<feature type="transmembrane region" description="Helical" evidence="7">
    <location>
        <begin position="167"/>
        <end position="191"/>
    </location>
</feature>
<feature type="domain" description="ABC transmembrane type-1" evidence="8">
    <location>
        <begin position="52"/>
        <end position="240"/>
    </location>
</feature>
<keyword evidence="3" id="KW-1003">Cell membrane</keyword>
<evidence type="ECO:0000259" key="8">
    <source>
        <dbReference type="PROSITE" id="PS50928"/>
    </source>
</evidence>
<dbReference type="InterPro" id="IPR035906">
    <property type="entry name" value="MetI-like_sf"/>
</dbReference>
<accession>A0A558CEA0</accession>
<dbReference type="PROSITE" id="PS50928">
    <property type="entry name" value="ABC_TM1"/>
    <property type="match status" value="1"/>
</dbReference>
<keyword evidence="5 7" id="KW-1133">Transmembrane helix</keyword>
<dbReference type="Pfam" id="PF00528">
    <property type="entry name" value="BPD_transp_1"/>
    <property type="match status" value="1"/>
</dbReference>
<evidence type="ECO:0000256" key="4">
    <source>
        <dbReference type="ARBA" id="ARBA00022692"/>
    </source>
</evidence>
<feature type="transmembrane region" description="Helical" evidence="7">
    <location>
        <begin position="63"/>
        <end position="84"/>
    </location>
</feature>
<evidence type="ECO:0000256" key="7">
    <source>
        <dbReference type="RuleBase" id="RU363032"/>
    </source>
</evidence>
<reference evidence="9 10" key="2">
    <citation type="submission" date="2019-08" db="EMBL/GenBank/DDBJ databases">
        <title>Amycolatopsis acidicola sp. nov., isolated from peat swamp forest soil.</title>
        <authorList>
            <person name="Srisuk N."/>
        </authorList>
    </citation>
    <scope>NUCLEOTIDE SEQUENCE [LARGE SCALE GENOMIC DNA]</scope>
    <source>
        <strain evidence="9 10">TBRC 6029</strain>
    </source>
</reference>
<feature type="transmembrane region" description="Helical" evidence="7">
    <location>
        <begin position="219"/>
        <end position="244"/>
    </location>
</feature>
<gene>
    <name evidence="9" type="ORF">FNH05_19385</name>
</gene>
<name>A0A558CEA0_9PSEU</name>
<keyword evidence="6 7" id="KW-0472">Membrane</keyword>
<comment type="caution">
    <text evidence="9">The sequence shown here is derived from an EMBL/GenBank/DDBJ whole genome shotgun (WGS) entry which is preliminary data.</text>
</comment>
<comment type="similarity">
    <text evidence="7">Belongs to the binding-protein-dependent transport system permease family.</text>
</comment>
<comment type="subcellular location">
    <subcellularLocation>
        <location evidence="1 7">Cell membrane</location>
        <topology evidence="1 7">Multi-pass membrane protein</topology>
    </subcellularLocation>
</comment>
<sequence length="260" mass="26715">MKPPKWLGGLIGVVLIIAAWAVLAVTLFRGSGAVPTPLAVLRQFTVDGFGFYWRNMSITLNGALLGFAWGNGLALATAFLVLLVPKLDGVANQLAVISYCIPLTAIGPVILVVLGGRAPTVFLAGMSVFFTTLVGALLGLRAADKTSLDLIRAYGGGRLKQMTKVRVIAALPSLFAALRIAAPSALLGAILGEYLGGIDNGIGVALTASQQAYQVPRTWGLALACGVAAGIGYLGIGLLGRLVTPWSSGSSKTRADGGRA</sequence>
<dbReference type="Proteomes" id="UP000320011">
    <property type="component" value="Unassembled WGS sequence"/>
</dbReference>
<dbReference type="InterPro" id="IPR000515">
    <property type="entry name" value="MetI-like"/>
</dbReference>
<keyword evidence="10" id="KW-1185">Reference proteome</keyword>
<evidence type="ECO:0000313" key="9">
    <source>
        <dbReference type="EMBL" id="TVT47104.1"/>
    </source>
</evidence>
<dbReference type="OrthoDB" id="7274389at2"/>
<dbReference type="Gene3D" id="1.10.3720.10">
    <property type="entry name" value="MetI-like"/>
    <property type="match status" value="1"/>
</dbReference>
<proteinExistence type="inferred from homology"/>
<evidence type="ECO:0000313" key="10">
    <source>
        <dbReference type="Proteomes" id="UP000320011"/>
    </source>
</evidence>
<dbReference type="AlphaFoldDB" id="A0A558CEA0"/>
<evidence type="ECO:0000256" key="6">
    <source>
        <dbReference type="ARBA" id="ARBA00023136"/>
    </source>
</evidence>
<dbReference type="SUPFAM" id="SSF161098">
    <property type="entry name" value="MetI-like"/>
    <property type="match status" value="1"/>
</dbReference>
<evidence type="ECO:0000256" key="3">
    <source>
        <dbReference type="ARBA" id="ARBA00022475"/>
    </source>
</evidence>
<dbReference type="PANTHER" id="PTHR30151:SF20">
    <property type="entry name" value="ABC TRANSPORTER PERMEASE PROTEIN HI_0355-RELATED"/>
    <property type="match status" value="1"/>
</dbReference>
<dbReference type="GO" id="GO:0005886">
    <property type="term" value="C:plasma membrane"/>
    <property type="evidence" value="ECO:0007669"/>
    <property type="project" value="UniProtKB-SubCell"/>
</dbReference>
<keyword evidence="4 7" id="KW-0812">Transmembrane</keyword>
<evidence type="ECO:0000256" key="2">
    <source>
        <dbReference type="ARBA" id="ARBA00022448"/>
    </source>
</evidence>
<keyword evidence="2 7" id="KW-0813">Transport</keyword>
<feature type="transmembrane region" description="Helical" evidence="7">
    <location>
        <begin position="96"/>
        <end position="115"/>
    </location>
</feature>
<organism evidence="9 10">
    <name type="scientific">Amycolatopsis rhizosphaerae</name>
    <dbReference type="NCBI Taxonomy" id="2053003"/>
    <lineage>
        <taxon>Bacteria</taxon>
        <taxon>Bacillati</taxon>
        <taxon>Actinomycetota</taxon>
        <taxon>Actinomycetes</taxon>
        <taxon>Pseudonocardiales</taxon>
        <taxon>Pseudonocardiaceae</taxon>
        <taxon>Amycolatopsis</taxon>
    </lineage>
</organism>
<feature type="transmembrane region" description="Helical" evidence="7">
    <location>
        <begin position="121"/>
        <end position="140"/>
    </location>
</feature>
<protein>
    <submittedName>
        <fullName evidence="9">ABC transporter permease subunit</fullName>
    </submittedName>
</protein>
<dbReference type="GO" id="GO:0055085">
    <property type="term" value="P:transmembrane transport"/>
    <property type="evidence" value="ECO:0007669"/>
    <property type="project" value="InterPro"/>
</dbReference>
<evidence type="ECO:0000256" key="5">
    <source>
        <dbReference type="ARBA" id="ARBA00022989"/>
    </source>
</evidence>